<keyword evidence="5" id="KW-1015">Disulfide bond</keyword>
<dbReference type="SMART" id="SM00737">
    <property type="entry name" value="ML"/>
    <property type="match status" value="1"/>
</dbReference>
<sequence>MAFSYYYALITFAALLFTVTEGTRVRECKGFQGKLANESVSISSCQEAPCKLRKKSDVIVSVRFTPENDIAKFLTHVHIKLLGIPFPFIGVDGVSACGKVFESDGKTKASCPLKKGKEYMYQNSFKVLEIYPTVKGVVHWALHDADNKKDVSCFEILAKIL</sequence>
<evidence type="ECO:0000259" key="7">
    <source>
        <dbReference type="SMART" id="SM00737"/>
    </source>
</evidence>
<proteinExistence type="evidence at transcript level"/>
<feature type="signal peptide" evidence="6">
    <location>
        <begin position="1"/>
        <end position="22"/>
    </location>
</feature>
<dbReference type="Pfam" id="PF02221">
    <property type="entry name" value="E1_DerP2_DerF2"/>
    <property type="match status" value="1"/>
</dbReference>
<dbReference type="GO" id="GO:0005576">
    <property type="term" value="C:extracellular region"/>
    <property type="evidence" value="ECO:0007669"/>
    <property type="project" value="UniProtKB-SubCell"/>
</dbReference>
<evidence type="ECO:0000313" key="10">
    <source>
        <dbReference type="Proteomes" id="UP000015103"/>
    </source>
</evidence>
<dbReference type="SUPFAM" id="SSF81296">
    <property type="entry name" value="E set domains"/>
    <property type="match status" value="1"/>
</dbReference>
<dbReference type="GO" id="GO:0032934">
    <property type="term" value="F:sterol binding"/>
    <property type="evidence" value="ECO:0007669"/>
    <property type="project" value="InterPro"/>
</dbReference>
<evidence type="ECO:0000313" key="9">
    <source>
        <dbReference type="EnsemblMetazoa" id="RPRC006336-PA"/>
    </source>
</evidence>
<feature type="domain" description="MD-2-related lipid-recognition" evidence="7">
    <location>
        <begin position="25"/>
        <end position="158"/>
    </location>
</feature>
<dbReference type="VEuPathDB" id="VectorBase:RPRC006336"/>
<reference evidence="10" key="2">
    <citation type="submission" date="2015-04" db="EMBL/GenBank/DDBJ databases">
        <authorList>
            <person name="Wilson R.K."/>
            <person name="Warren W."/>
            <person name="Dotson E."/>
            <person name="Oliveira P.L."/>
        </authorList>
    </citation>
    <scope>NUCLEOTIDE SEQUENCE</scope>
</reference>
<dbReference type="PANTHER" id="PTHR11306">
    <property type="entry name" value="NIEMANN PICK TYPE C2 PROTEIN NPC2-RELATED"/>
    <property type="match status" value="1"/>
</dbReference>
<dbReference type="EnsemblMetazoa" id="RPRC006336-RA">
    <property type="protein sequence ID" value="RPRC006336-PA"/>
    <property type="gene ID" value="RPRC006336"/>
</dbReference>
<dbReference type="EMBL" id="GAHY01001731">
    <property type="protein sequence ID" value="JAA75779.1"/>
    <property type="molecule type" value="mRNA"/>
</dbReference>
<keyword evidence="3" id="KW-0964">Secreted</keyword>
<dbReference type="CDD" id="cd00916">
    <property type="entry name" value="Npc2_like"/>
    <property type="match status" value="1"/>
</dbReference>
<comment type="similarity">
    <text evidence="2">Belongs to the NPC2 family.</text>
</comment>
<protein>
    <submittedName>
        <fullName evidence="8 9">Putative major epididymal secretory protein he1</fullName>
    </submittedName>
</protein>
<evidence type="ECO:0000256" key="1">
    <source>
        <dbReference type="ARBA" id="ARBA00004613"/>
    </source>
</evidence>
<dbReference type="STRING" id="13249.R4G3F2"/>
<dbReference type="InterPro" id="IPR039670">
    <property type="entry name" value="NPC2-like"/>
</dbReference>
<evidence type="ECO:0000256" key="6">
    <source>
        <dbReference type="SAM" id="SignalP"/>
    </source>
</evidence>
<feature type="chain" id="PRO_5014108803" evidence="6">
    <location>
        <begin position="23"/>
        <end position="161"/>
    </location>
</feature>
<dbReference type="FunFam" id="2.60.40.770:FF:000001">
    <property type="entry name" value="NPC intracellular cholesterol transporter 2"/>
    <property type="match status" value="1"/>
</dbReference>
<evidence type="ECO:0000313" key="8">
    <source>
        <dbReference type="EMBL" id="JAA75779.1"/>
    </source>
</evidence>
<evidence type="ECO:0000256" key="2">
    <source>
        <dbReference type="ARBA" id="ARBA00006370"/>
    </source>
</evidence>
<dbReference type="PANTHER" id="PTHR11306:SF68">
    <property type="entry name" value="NPC INTRACELLULAR CHOLESTEROL TRANSPORTER 2"/>
    <property type="match status" value="1"/>
</dbReference>
<dbReference type="InterPro" id="IPR003172">
    <property type="entry name" value="ML_dom"/>
</dbReference>
<dbReference type="InterPro" id="IPR033916">
    <property type="entry name" value="ML_Npc2-like"/>
</dbReference>
<dbReference type="InParanoid" id="R4G3F2"/>
<evidence type="ECO:0000256" key="3">
    <source>
        <dbReference type="ARBA" id="ARBA00022525"/>
    </source>
</evidence>
<dbReference type="HOGENOM" id="CLU_109192_1_1_1"/>
<reference evidence="8" key="1">
    <citation type="submission" date="2013-04" db="EMBL/GenBank/DDBJ databases">
        <title>An insight into the transcriptome of the digestive tract of the blood sucking bug, Rhodnius prolixus.</title>
        <authorList>
            <person name="Ribeiro J.M.C."/>
            <person name="Genta F.A."/>
            <person name="Sorgine M.H.F."/>
            <person name="Paiva-Silva G.O."/>
            <person name="Majerowicz D."/>
            <person name="Medeiros M."/>
            <person name="Koerich L."/>
            <person name="Terra W.R."/>
            <person name="Ferreira C."/>
            <person name="Pimentel A.C."/>
            <person name="Bisch P.M."/>
            <person name="Diniz M.M.P."/>
            <person name="Nascimento R."/>
            <person name="Salmon D."/>
            <person name="Silber A.M."/>
            <person name="Alves M."/>
            <person name="Oliveira M.F."/>
            <person name="Gondim K.C."/>
            <person name="Silva Neto M.A.C."/>
            <person name="Atella G.C."/>
            <person name="Araujo H."/>
            <person name="Dias F.S."/>
            <person name="Polycarpo C.R."/>
            <person name="Fampa P."/>
            <person name="Melo A.C."/>
            <person name="Tanaka A.S."/>
            <person name="Balczun C."/>
            <person name="Oliveira J.H.M."/>
            <person name="Goncalves R."/>
            <person name="Lazoski C."/>
            <person name="Pereira M.A."/>
            <person name="Rivera-Pomar R."/>
            <person name="Diambra L."/>
            <person name="Schaub G.A."/>
            <person name="Garcia E.S."/>
            <person name="Azambuja P."/>
            <person name="Braz G.R.C."/>
            <person name="Oliveira P.L."/>
        </authorList>
    </citation>
    <scope>NUCLEOTIDE SEQUENCE</scope>
</reference>
<keyword evidence="10" id="KW-1185">Reference proteome</keyword>
<dbReference type="eggNOG" id="KOG4063">
    <property type="taxonomic scope" value="Eukaryota"/>
</dbReference>
<organism evidence="8">
    <name type="scientific">Rhodnius prolixus</name>
    <name type="common">Triatomid bug</name>
    <dbReference type="NCBI Taxonomy" id="13249"/>
    <lineage>
        <taxon>Eukaryota</taxon>
        <taxon>Metazoa</taxon>
        <taxon>Ecdysozoa</taxon>
        <taxon>Arthropoda</taxon>
        <taxon>Hexapoda</taxon>
        <taxon>Insecta</taxon>
        <taxon>Pterygota</taxon>
        <taxon>Neoptera</taxon>
        <taxon>Paraneoptera</taxon>
        <taxon>Hemiptera</taxon>
        <taxon>Heteroptera</taxon>
        <taxon>Panheteroptera</taxon>
        <taxon>Cimicomorpha</taxon>
        <taxon>Reduviidae</taxon>
        <taxon>Triatominae</taxon>
        <taxon>Rhodnius</taxon>
    </lineage>
</organism>
<dbReference type="EMBL" id="ACPB03009184">
    <property type="status" value="NOT_ANNOTATED_CDS"/>
    <property type="molecule type" value="Genomic_DNA"/>
</dbReference>
<accession>R4G3F2</accession>
<name>R4G3F2_RHOPR</name>
<comment type="subcellular location">
    <subcellularLocation>
        <location evidence="1">Secreted</location>
    </subcellularLocation>
</comment>
<dbReference type="AlphaFoldDB" id="R4G3F2"/>
<dbReference type="Gene3D" id="2.60.40.770">
    <property type="match status" value="1"/>
</dbReference>
<dbReference type="OMA" id="EASIMMK"/>
<dbReference type="GO" id="GO:0032367">
    <property type="term" value="P:intracellular cholesterol transport"/>
    <property type="evidence" value="ECO:0007669"/>
    <property type="project" value="InterPro"/>
</dbReference>
<evidence type="ECO:0000256" key="5">
    <source>
        <dbReference type="ARBA" id="ARBA00023157"/>
    </source>
</evidence>
<dbReference type="FunCoup" id="R4G3F2">
    <property type="interactions" value="107"/>
</dbReference>
<dbReference type="InterPro" id="IPR014756">
    <property type="entry name" value="Ig_E-set"/>
</dbReference>
<reference evidence="9" key="3">
    <citation type="submission" date="2015-05" db="UniProtKB">
        <authorList>
            <consortium name="EnsemblMetazoa"/>
        </authorList>
    </citation>
    <scope>IDENTIFICATION</scope>
</reference>
<evidence type="ECO:0000256" key="4">
    <source>
        <dbReference type="ARBA" id="ARBA00022729"/>
    </source>
</evidence>
<dbReference type="Proteomes" id="UP000015103">
    <property type="component" value="Unassembled WGS sequence"/>
</dbReference>
<keyword evidence="4 6" id="KW-0732">Signal</keyword>